<evidence type="ECO:0000313" key="1">
    <source>
        <dbReference type="EMBL" id="EXX61278.1"/>
    </source>
</evidence>
<reference evidence="1 2" key="1">
    <citation type="submission" date="2014-02" db="EMBL/GenBank/DDBJ databases">
        <title>Single nucleus genome sequencing reveals high similarity among nuclei of an endomycorrhizal fungus.</title>
        <authorList>
            <person name="Lin K."/>
            <person name="Geurts R."/>
            <person name="Zhang Z."/>
            <person name="Limpens E."/>
            <person name="Saunders D.G."/>
            <person name="Mu D."/>
            <person name="Pang E."/>
            <person name="Cao H."/>
            <person name="Cha H."/>
            <person name="Lin T."/>
            <person name="Zhou Q."/>
            <person name="Shang Y."/>
            <person name="Li Y."/>
            <person name="Ivanov S."/>
            <person name="Sharma T."/>
            <person name="Velzen R.V."/>
            <person name="Ruijter N.D."/>
            <person name="Aanen D.K."/>
            <person name="Win J."/>
            <person name="Kamoun S."/>
            <person name="Bisseling T."/>
            <person name="Huang S."/>
        </authorList>
    </citation>
    <scope>NUCLEOTIDE SEQUENCE [LARGE SCALE GENOMIC DNA]</scope>
    <source>
        <strain evidence="2">DAOM197198w</strain>
    </source>
</reference>
<accession>A0A015M377</accession>
<dbReference type="OrthoDB" id="2446555at2759"/>
<gene>
    <name evidence="1" type="ORF">RirG_172660</name>
</gene>
<dbReference type="InterPro" id="IPR036875">
    <property type="entry name" value="Znf_CCHC_sf"/>
</dbReference>
<sequence length="357" mass="41638">MIVIWSYTNDDVIYWTLNDHVNNDEHLERFEVEGNALRPLPTIGLPMLNTRFFNQVDTIIKEFLTPIMLRKQREKMNQSVCYDINQITEWHHLMEVETDDKEIGVGIRKQERDTRQKQFLKYGIYEQLTHRELGIIQFCLTKGLVCRHFFRVGTYSRIATFHISIILSRWYLNPDVELSDLLQQYPFIPICDKTQSEDDIPFQSHATFQHFFSIRIDSYGPQSSQSSQLPVKSKAIYAELSGLSKKAIDYATKADMQHELLNVFKAFIYDVQGRLEVLTDINNPIIVKHKGRPPKRLISNVEKNLHREKRVLKDIVNVVEEHCISSHIEDSASGTKGQKCSKCKQYGHYVKTCSNVI</sequence>
<dbReference type="GO" id="GO:0003676">
    <property type="term" value="F:nucleic acid binding"/>
    <property type="evidence" value="ECO:0007669"/>
    <property type="project" value="InterPro"/>
</dbReference>
<dbReference type="AlphaFoldDB" id="A0A015M377"/>
<comment type="caution">
    <text evidence="1">The sequence shown here is derived from an EMBL/GenBank/DDBJ whole genome shotgun (WGS) entry which is preliminary data.</text>
</comment>
<evidence type="ECO:0008006" key="3">
    <source>
        <dbReference type="Google" id="ProtNLM"/>
    </source>
</evidence>
<name>A0A015M377_RHIIW</name>
<dbReference type="EMBL" id="JEMT01025749">
    <property type="protein sequence ID" value="EXX61278.1"/>
    <property type="molecule type" value="Genomic_DNA"/>
</dbReference>
<evidence type="ECO:0000313" key="2">
    <source>
        <dbReference type="Proteomes" id="UP000022910"/>
    </source>
</evidence>
<dbReference type="SUPFAM" id="SSF57756">
    <property type="entry name" value="Retrovirus zinc finger-like domains"/>
    <property type="match status" value="1"/>
</dbReference>
<dbReference type="GO" id="GO:0008270">
    <property type="term" value="F:zinc ion binding"/>
    <property type="evidence" value="ECO:0007669"/>
    <property type="project" value="InterPro"/>
</dbReference>
<keyword evidence="2" id="KW-1185">Reference proteome</keyword>
<dbReference type="Proteomes" id="UP000022910">
    <property type="component" value="Unassembled WGS sequence"/>
</dbReference>
<organism evidence="1 2">
    <name type="scientific">Rhizophagus irregularis (strain DAOM 197198w)</name>
    <name type="common">Glomus intraradices</name>
    <dbReference type="NCBI Taxonomy" id="1432141"/>
    <lineage>
        <taxon>Eukaryota</taxon>
        <taxon>Fungi</taxon>
        <taxon>Fungi incertae sedis</taxon>
        <taxon>Mucoromycota</taxon>
        <taxon>Glomeromycotina</taxon>
        <taxon>Glomeromycetes</taxon>
        <taxon>Glomerales</taxon>
        <taxon>Glomeraceae</taxon>
        <taxon>Rhizophagus</taxon>
    </lineage>
</organism>
<protein>
    <recommendedName>
        <fullName evidence="3">CCHC-type domain-containing protein</fullName>
    </recommendedName>
</protein>
<dbReference type="HOGENOM" id="CLU_041585_4_1_1"/>
<proteinExistence type="predicted"/>